<name>A0A0F7S7F4_9BASI</name>
<organism evidence="2 3">
    <name type="scientific">Sporisorium scitamineum</name>
    <dbReference type="NCBI Taxonomy" id="49012"/>
    <lineage>
        <taxon>Eukaryota</taxon>
        <taxon>Fungi</taxon>
        <taxon>Dikarya</taxon>
        <taxon>Basidiomycota</taxon>
        <taxon>Ustilaginomycotina</taxon>
        <taxon>Ustilaginomycetes</taxon>
        <taxon>Ustilaginales</taxon>
        <taxon>Ustilaginaceae</taxon>
        <taxon>Sporisorium</taxon>
    </lineage>
</organism>
<protein>
    <submittedName>
        <fullName evidence="2">Uncharacterized protein</fullName>
    </submittedName>
</protein>
<accession>A0A0F7S7F4</accession>
<dbReference type="EMBL" id="LK056684">
    <property type="protein sequence ID" value="CDU25171.1"/>
    <property type="molecule type" value="Genomic_DNA"/>
</dbReference>
<dbReference type="Proteomes" id="UP000242770">
    <property type="component" value="Unassembled WGS sequence"/>
</dbReference>
<dbReference type="OrthoDB" id="271448at2759"/>
<dbReference type="EMBL" id="CCFA01001378">
    <property type="protein sequence ID" value="CDW97219.1"/>
    <property type="molecule type" value="Genomic_DNA"/>
</dbReference>
<evidence type="ECO:0000313" key="2">
    <source>
        <dbReference type="EMBL" id="CDW97219.1"/>
    </source>
</evidence>
<evidence type="ECO:0000313" key="3">
    <source>
        <dbReference type="Proteomes" id="UP000242770"/>
    </source>
</evidence>
<gene>
    <name evidence="2" type="primary">SSCI25950.1</name>
    <name evidence="1" type="ORF">SPSC_05005</name>
</gene>
<sequence>MVQLKNIAVIAAVGAASMATASPIEPLQERTFGILQEIFEKKLSAWSVCAPWKHASRPAFNFGCNAPGIPSWTGGDKAKCWLFWNWNSDFCKNGNVPPKPSGDCSGTVCKSGYEQVFKNYTTVPTEGIYAGKRVGAATIDNKNYITYILVDGLDKCLQACNEQKGCYFVNLYQDNADNPEDVADLPESVRPKYVKGNLTCALYKACSGIEKATNYTGQLDPTYITDSDGYCKNGKC</sequence>
<evidence type="ECO:0000313" key="1">
    <source>
        <dbReference type="EMBL" id="CDU25171.1"/>
    </source>
</evidence>
<keyword evidence="3" id="KW-1185">Reference proteome</keyword>
<dbReference type="STRING" id="49012.A0A0F7S7F4"/>
<dbReference type="AlphaFoldDB" id="A0A0F7S7F4"/>
<reference evidence="3" key="1">
    <citation type="submission" date="2014-06" db="EMBL/GenBank/DDBJ databases">
        <authorList>
            <person name="Berkman P.J."/>
        </authorList>
    </citation>
    <scope>NUCLEOTIDE SEQUENCE [LARGE SCALE GENOMIC DNA]</scope>
</reference>
<proteinExistence type="predicted"/>
<reference evidence="1" key="3">
    <citation type="submission" date="2014-06" db="EMBL/GenBank/DDBJ databases">
        <authorList>
            <person name="Ju J."/>
            <person name="Zhang J."/>
        </authorList>
    </citation>
    <scope>NUCLEOTIDE SEQUENCE</scope>
    <source>
        <strain evidence="1">SscI8</strain>
    </source>
</reference>
<reference evidence="2" key="2">
    <citation type="submission" date="2014-06" db="EMBL/GenBank/DDBJ databases">
        <authorList>
            <person name="Berkman J.Paul."/>
        </authorList>
    </citation>
    <scope>NUCLEOTIDE SEQUENCE [LARGE SCALE GENOMIC DNA]</scope>
</reference>